<feature type="transmembrane region" description="Helical" evidence="3">
    <location>
        <begin position="276"/>
        <end position="297"/>
    </location>
</feature>
<dbReference type="PANTHER" id="PTHR13929">
    <property type="entry name" value="1,4-DIHYDROXY-2-NAPHTHOATE OCTAPRENYLTRANSFERASE"/>
    <property type="match status" value="1"/>
</dbReference>
<keyword evidence="3" id="KW-0472">Membrane</keyword>
<keyword evidence="5" id="KW-1185">Reference proteome</keyword>
<dbReference type="AlphaFoldDB" id="A0AAX4K5D7"/>
<dbReference type="GeneID" id="91098236"/>
<feature type="transmembrane region" description="Helical" evidence="3">
    <location>
        <begin position="329"/>
        <end position="349"/>
    </location>
</feature>
<dbReference type="CDD" id="cd13962">
    <property type="entry name" value="PT_UbiA_UBIAD1"/>
    <property type="match status" value="1"/>
</dbReference>
<reference evidence="4 5" key="1">
    <citation type="submission" date="2024-01" db="EMBL/GenBank/DDBJ databases">
        <title>Comparative genomics of Cryptococcus and Kwoniella reveals pathogenesis evolution and contrasting modes of karyotype evolution via chromosome fusion or intercentromeric recombination.</title>
        <authorList>
            <person name="Coelho M.A."/>
            <person name="David-Palma M."/>
            <person name="Shea T."/>
            <person name="Bowers K."/>
            <person name="McGinley-Smith S."/>
            <person name="Mohammad A.W."/>
            <person name="Gnirke A."/>
            <person name="Yurkov A.M."/>
            <person name="Nowrousian M."/>
            <person name="Sun S."/>
            <person name="Cuomo C.A."/>
            <person name="Heitman J."/>
        </authorList>
    </citation>
    <scope>NUCLEOTIDE SEQUENCE [LARGE SCALE GENOMIC DNA]</scope>
    <source>
        <strain evidence="4 5">CBS 6074</strain>
    </source>
</reference>
<sequence length="439" mass="49352">MYDPQQLTFLGKINALIALGRIPLASEVPLWTIFGCILSARLFPQTGSSSSLKDIDWLIVLQCAFITWATNISINYGNEYFDWNLDRPGQIDQIKKSIKLRNELENGHSNGNSGEETKYTEETKELQKEKQEEEMNEKIMGNTTRIIHDGTFPPYTALLLGIFWQGLVVALILWSRSNDSSVSPTTTITSTIKKLANKRGTPFKGFALQIGIVSSILSQMYVGPPIRLHYHGFGELISALLLNPVSILWGMTGYYTSTTKQTLSITDIFNKPPTSFTNTNTFSLGSLWILLGAMYCFEQARIFIMHIQDIEADIKGNKITFVVRIGHKWAARLYVLFNLLALGLFRYFTNYIQTNKLNINNQNKFVSGWIKGISLVLIYSIPIMLVTARSLFASIPPNRITKSTGGLLPALPLTTLPMIVSLQVLLSPIVLSIFTLMYW</sequence>
<gene>
    <name evidence="4" type="ORF">L201_007568</name>
</gene>
<evidence type="ECO:0000256" key="3">
    <source>
        <dbReference type="SAM" id="Phobius"/>
    </source>
</evidence>
<feature type="transmembrane region" description="Helical" evidence="3">
    <location>
        <begin position="369"/>
        <end position="392"/>
    </location>
</feature>
<accession>A0AAX4K5D7</accession>
<dbReference type="EMBL" id="CP144108">
    <property type="protein sequence ID" value="WWC92609.1"/>
    <property type="molecule type" value="Genomic_DNA"/>
</dbReference>
<feature type="transmembrane region" description="Helical" evidence="3">
    <location>
        <begin position="413"/>
        <end position="438"/>
    </location>
</feature>
<feature type="compositionally biased region" description="Basic and acidic residues" evidence="2">
    <location>
        <begin position="115"/>
        <end position="124"/>
    </location>
</feature>
<proteinExistence type="predicted"/>
<dbReference type="RefSeq" id="XP_066079371.1">
    <property type="nucleotide sequence ID" value="XM_066223274.1"/>
</dbReference>
<dbReference type="GO" id="GO:0042371">
    <property type="term" value="P:vitamin K biosynthetic process"/>
    <property type="evidence" value="ECO:0007669"/>
    <property type="project" value="TreeGrafter"/>
</dbReference>
<evidence type="ECO:0000313" key="4">
    <source>
        <dbReference type="EMBL" id="WWC92609.1"/>
    </source>
</evidence>
<evidence type="ECO:0000256" key="2">
    <source>
        <dbReference type="SAM" id="MobiDB-lite"/>
    </source>
</evidence>
<dbReference type="GO" id="GO:0004659">
    <property type="term" value="F:prenyltransferase activity"/>
    <property type="evidence" value="ECO:0007669"/>
    <property type="project" value="InterPro"/>
</dbReference>
<dbReference type="PANTHER" id="PTHR13929:SF0">
    <property type="entry name" value="UBIA PRENYLTRANSFERASE DOMAIN-CONTAINING PROTEIN 1"/>
    <property type="match status" value="1"/>
</dbReference>
<keyword evidence="3" id="KW-0812">Transmembrane</keyword>
<organism evidence="4 5">
    <name type="scientific">Kwoniella dendrophila CBS 6074</name>
    <dbReference type="NCBI Taxonomy" id="1295534"/>
    <lineage>
        <taxon>Eukaryota</taxon>
        <taxon>Fungi</taxon>
        <taxon>Dikarya</taxon>
        <taxon>Basidiomycota</taxon>
        <taxon>Agaricomycotina</taxon>
        <taxon>Tremellomycetes</taxon>
        <taxon>Tremellales</taxon>
        <taxon>Cryptococcaceae</taxon>
        <taxon>Kwoniella</taxon>
    </lineage>
</organism>
<keyword evidence="3" id="KW-1133">Transmembrane helix</keyword>
<feature type="transmembrane region" description="Helical" evidence="3">
    <location>
        <begin position="155"/>
        <end position="174"/>
    </location>
</feature>
<evidence type="ECO:0000313" key="5">
    <source>
        <dbReference type="Proteomes" id="UP001355207"/>
    </source>
</evidence>
<dbReference type="InterPro" id="IPR026046">
    <property type="entry name" value="UBIAD1"/>
</dbReference>
<feature type="region of interest" description="Disordered" evidence="2">
    <location>
        <begin position="104"/>
        <end position="124"/>
    </location>
</feature>
<dbReference type="Proteomes" id="UP001355207">
    <property type="component" value="Chromosome 11"/>
</dbReference>
<name>A0AAX4K5D7_9TREE</name>
<dbReference type="GO" id="GO:0009234">
    <property type="term" value="P:menaquinone biosynthetic process"/>
    <property type="evidence" value="ECO:0007669"/>
    <property type="project" value="TreeGrafter"/>
</dbReference>
<evidence type="ECO:0000256" key="1">
    <source>
        <dbReference type="ARBA" id="ARBA00022679"/>
    </source>
</evidence>
<keyword evidence="1" id="KW-0808">Transferase</keyword>
<feature type="transmembrane region" description="Helical" evidence="3">
    <location>
        <begin position="236"/>
        <end position="256"/>
    </location>
</feature>
<protein>
    <submittedName>
        <fullName evidence="4">Uncharacterized protein</fullName>
    </submittedName>
</protein>